<evidence type="ECO:0000313" key="4">
    <source>
        <dbReference type="Proteomes" id="UP000663881"/>
    </source>
</evidence>
<name>A0A819R0V5_9BILA</name>
<proteinExistence type="predicted"/>
<gene>
    <name evidence="3" type="ORF">OKA104_LOCUS31775</name>
    <name evidence="2" type="ORF">VCS650_LOCUS9766</name>
</gene>
<dbReference type="EMBL" id="CAJOAY010003676">
    <property type="protein sequence ID" value="CAF4034565.1"/>
    <property type="molecule type" value="Genomic_DNA"/>
</dbReference>
<sequence>MEKNLNQFSSSLIKTQGHAAIFPLFSSKENFFQLNYYYQGEIHNWYLLSWKERLLFKNVLEEKQPSIYIEHKNIFIDPSMHYEYTINYHRIIQYPNEIIILSCEIL</sequence>
<evidence type="ECO:0000313" key="3">
    <source>
        <dbReference type="EMBL" id="CAF4034565.1"/>
    </source>
</evidence>
<reference evidence="3" key="1">
    <citation type="submission" date="2021-02" db="EMBL/GenBank/DDBJ databases">
        <authorList>
            <person name="Nowell W R."/>
        </authorList>
    </citation>
    <scope>NUCLEOTIDE SEQUENCE</scope>
</reference>
<dbReference type="Proteomes" id="UP000663891">
    <property type="component" value="Unassembled WGS sequence"/>
</dbReference>
<accession>A0A819R0V5</accession>
<feature type="domain" description="JmjC" evidence="1">
    <location>
        <begin position="22"/>
        <end position="101"/>
    </location>
</feature>
<protein>
    <recommendedName>
        <fullName evidence="1">JmjC domain-containing protein</fullName>
    </recommendedName>
</protein>
<evidence type="ECO:0000259" key="1">
    <source>
        <dbReference type="Pfam" id="PF02373"/>
    </source>
</evidence>
<evidence type="ECO:0000313" key="2">
    <source>
        <dbReference type="EMBL" id="CAF0909590.1"/>
    </source>
</evidence>
<dbReference type="AlphaFoldDB" id="A0A819R0V5"/>
<organism evidence="3 4">
    <name type="scientific">Adineta steineri</name>
    <dbReference type="NCBI Taxonomy" id="433720"/>
    <lineage>
        <taxon>Eukaryota</taxon>
        <taxon>Metazoa</taxon>
        <taxon>Spiralia</taxon>
        <taxon>Gnathifera</taxon>
        <taxon>Rotifera</taxon>
        <taxon>Eurotatoria</taxon>
        <taxon>Bdelloidea</taxon>
        <taxon>Adinetida</taxon>
        <taxon>Adinetidae</taxon>
        <taxon>Adineta</taxon>
    </lineage>
</organism>
<comment type="caution">
    <text evidence="3">The sequence shown here is derived from an EMBL/GenBank/DDBJ whole genome shotgun (WGS) entry which is preliminary data.</text>
</comment>
<dbReference type="Pfam" id="PF02373">
    <property type="entry name" value="JmjC"/>
    <property type="match status" value="1"/>
</dbReference>
<dbReference type="Proteomes" id="UP000663881">
    <property type="component" value="Unassembled WGS sequence"/>
</dbReference>
<dbReference type="InterPro" id="IPR003347">
    <property type="entry name" value="JmjC_dom"/>
</dbReference>
<dbReference type="Gene3D" id="2.60.120.650">
    <property type="entry name" value="Cupin"/>
    <property type="match status" value="1"/>
</dbReference>
<dbReference type="EMBL" id="CAJNON010000068">
    <property type="protein sequence ID" value="CAF0909590.1"/>
    <property type="molecule type" value="Genomic_DNA"/>
</dbReference>